<dbReference type="InterPro" id="IPR038232">
    <property type="entry name" value="PknH-like_Extracell_sf"/>
</dbReference>
<dbReference type="Gene3D" id="3.40.1000.70">
    <property type="entry name" value="PknH-like extracellular domain"/>
    <property type="match status" value="1"/>
</dbReference>
<dbReference type="InterPro" id="IPR011009">
    <property type="entry name" value="Kinase-like_dom_sf"/>
</dbReference>
<keyword evidence="2" id="KW-0808">Transferase</keyword>
<dbReference type="Gene3D" id="1.10.510.10">
    <property type="entry name" value="Transferase(Phosphotransferase) domain 1"/>
    <property type="match status" value="1"/>
</dbReference>
<feature type="compositionally biased region" description="Basic and acidic residues" evidence="6">
    <location>
        <begin position="193"/>
        <end position="209"/>
    </location>
</feature>
<sequence length="453" mass="47727">MQQTQPSNILLTDDDFAYLIDFGIARAESETGLTSTGLTVGTWGYMAPERFRSGLAEPSADTYALTCVLYQCLTGRLPFPGSTFEQYALAHIADPAPKPSESDPAIPRTLDEVIATGLAKDPAQRYGSPTEMAAAARSALSQRPYTGQSAQPERTHPQVVTADYAGDAKTAVSNLKESHAEPASAGEPTVMAETREAPLSESRADRDLPQPEGLQEGLRIGSPFLKGRGMHVSERIKVAAVVAVAIIGGGGYWMAHHSQFRSNSELALATTSTLDGLLLSPAEASTAIGAPSLRSSGRGTMSNGAGEVVSPPQCRAVFNQEIGSYESSGFTANIADRLVDNPMTIVVDEAVVLYPTVQAAQGVYNDSAARWASCANQTVSSTFRDGHVGRTAIGHVSNQNGILSVQLRDNDGPTYQHALTATANVLIDVTVLSAQPADEAVAVARKIAAKVQK</sequence>
<dbReference type="Pfam" id="PF14032">
    <property type="entry name" value="PknH_C"/>
    <property type="match status" value="1"/>
</dbReference>
<dbReference type="GO" id="GO:0004674">
    <property type="term" value="F:protein serine/threonine kinase activity"/>
    <property type="evidence" value="ECO:0007669"/>
    <property type="project" value="UniProtKB-EC"/>
</dbReference>
<protein>
    <recommendedName>
        <fullName evidence="1">non-specific serine/threonine protein kinase</fullName>
        <ecNumber evidence="1">2.7.11.1</ecNumber>
    </recommendedName>
</protein>
<dbReference type="GO" id="GO:0005524">
    <property type="term" value="F:ATP binding"/>
    <property type="evidence" value="ECO:0007669"/>
    <property type="project" value="UniProtKB-KW"/>
</dbReference>
<dbReference type="InterPro" id="IPR026954">
    <property type="entry name" value="PknH-like_Extracell"/>
</dbReference>
<evidence type="ECO:0000259" key="7">
    <source>
        <dbReference type="PROSITE" id="PS50011"/>
    </source>
</evidence>
<dbReference type="InterPro" id="IPR000719">
    <property type="entry name" value="Prot_kinase_dom"/>
</dbReference>
<evidence type="ECO:0000313" key="9">
    <source>
        <dbReference type="Proteomes" id="UP000051677"/>
    </source>
</evidence>
<dbReference type="InterPro" id="IPR050660">
    <property type="entry name" value="NEK_Ser/Thr_kinase"/>
</dbReference>
<evidence type="ECO:0000256" key="6">
    <source>
        <dbReference type="SAM" id="MobiDB-lite"/>
    </source>
</evidence>
<feature type="region of interest" description="Disordered" evidence="6">
    <location>
        <begin position="174"/>
        <end position="220"/>
    </location>
</feature>
<gene>
    <name evidence="8" type="ORF">AO501_27070</name>
</gene>
<name>A0A0Q2QGG8_MYCGO</name>
<evidence type="ECO:0000256" key="2">
    <source>
        <dbReference type="ARBA" id="ARBA00022679"/>
    </source>
</evidence>
<keyword evidence="5" id="KW-0067">ATP-binding</keyword>
<keyword evidence="3" id="KW-0547">Nucleotide-binding</keyword>
<comment type="caution">
    <text evidence="8">The sequence shown here is derived from an EMBL/GenBank/DDBJ whole genome shotgun (WGS) entry which is preliminary data.</text>
</comment>
<dbReference type="RefSeq" id="WP_055578196.1">
    <property type="nucleotide sequence ID" value="NZ_LKTM01000144.1"/>
</dbReference>
<proteinExistence type="predicted"/>
<dbReference type="SMART" id="SM00220">
    <property type="entry name" value="S_TKc"/>
    <property type="match status" value="1"/>
</dbReference>
<dbReference type="EMBL" id="LKTM01000144">
    <property type="protein sequence ID" value="KQH78917.1"/>
    <property type="molecule type" value="Genomic_DNA"/>
</dbReference>
<evidence type="ECO:0000256" key="4">
    <source>
        <dbReference type="ARBA" id="ARBA00022777"/>
    </source>
</evidence>
<dbReference type="PANTHER" id="PTHR43671:SF13">
    <property type="entry name" value="SERINE_THREONINE-PROTEIN KINASE NEK2"/>
    <property type="match status" value="1"/>
</dbReference>
<dbReference type="Proteomes" id="UP000051677">
    <property type="component" value="Unassembled WGS sequence"/>
</dbReference>
<dbReference type="Pfam" id="PF00069">
    <property type="entry name" value="Pkinase"/>
    <property type="match status" value="1"/>
</dbReference>
<keyword evidence="4" id="KW-0418">Kinase</keyword>
<reference evidence="8 9" key="1">
    <citation type="submission" date="2015-10" db="EMBL/GenBank/DDBJ databases">
        <title>Mycobacterium gordonae draft genome assembly.</title>
        <authorList>
            <person name="Ustinova V."/>
            <person name="Smirnova T."/>
            <person name="Blagodatskikh K."/>
            <person name="Varlamov D."/>
            <person name="Larionova E."/>
            <person name="Chernousova L."/>
        </authorList>
    </citation>
    <scope>NUCLEOTIDE SEQUENCE [LARGE SCALE GENOMIC DNA]</scope>
    <source>
        <strain evidence="8 9">CTRI 14-8773</strain>
    </source>
</reference>
<feature type="compositionally biased region" description="Polar residues" evidence="6">
    <location>
        <begin position="139"/>
        <end position="152"/>
    </location>
</feature>
<evidence type="ECO:0000313" key="8">
    <source>
        <dbReference type="EMBL" id="KQH78917.1"/>
    </source>
</evidence>
<accession>A0A0Q2QGG8</accession>
<dbReference type="EC" id="2.7.11.1" evidence="1"/>
<evidence type="ECO:0000256" key="1">
    <source>
        <dbReference type="ARBA" id="ARBA00012513"/>
    </source>
</evidence>
<dbReference type="CDD" id="cd14014">
    <property type="entry name" value="STKc_PknB_like"/>
    <property type="match status" value="1"/>
</dbReference>
<dbReference type="SUPFAM" id="SSF56112">
    <property type="entry name" value="Protein kinase-like (PK-like)"/>
    <property type="match status" value="1"/>
</dbReference>
<dbReference type="PANTHER" id="PTHR43671">
    <property type="entry name" value="SERINE/THREONINE-PROTEIN KINASE NEK"/>
    <property type="match status" value="1"/>
</dbReference>
<organism evidence="8 9">
    <name type="scientific">Mycobacterium gordonae</name>
    <dbReference type="NCBI Taxonomy" id="1778"/>
    <lineage>
        <taxon>Bacteria</taxon>
        <taxon>Bacillati</taxon>
        <taxon>Actinomycetota</taxon>
        <taxon>Actinomycetes</taxon>
        <taxon>Mycobacteriales</taxon>
        <taxon>Mycobacteriaceae</taxon>
        <taxon>Mycobacterium</taxon>
    </lineage>
</organism>
<feature type="domain" description="Protein kinase" evidence="7">
    <location>
        <begin position="1"/>
        <end position="146"/>
    </location>
</feature>
<dbReference type="PROSITE" id="PS50011">
    <property type="entry name" value="PROTEIN_KINASE_DOM"/>
    <property type="match status" value="1"/>
</dbReference>
<evidence type="ECO:0000256" key="3">
    <source>
        <dbReference type="ARBA" id="ARBA00022741"/>
    </source>
</evidence>
<evidence type="ECO:0000256" key="5">
    <source>
        <dbReference type="ARBA" id="ARBA00022840"/>
    </source>
</evidence>
<dbReference type="AlphaFoldDB" id="A0A0Q2QGG8"/>
<feature type="region of interest" description="Disordered" evidence="6">
    <location>
        <begin position="122"/>
        <end position="159"/>
    </location>
</feature>